<reference evidence="12" key="1">
    <citation type="submission" date="2017-08" db="EMBL/GenBank/DDBJ databases">
        <title>A dynamic microbial community with high functional redundancy inhabits the cold, oxic subseafloor aquifer.</title>
        <authorList>
            <person name="Tully B.J."/>
            <person name="Wheat C.G."/>
            <person name="Glazer B.T."/>
            <person name="Huber J.A."/>
        </authorList>
    </citation>
    <scope>NUCLEOTIDE SEQUENCE [LARGE SCALE GENOMIC DNA]</scope>
</reference>
<dbReference type="PANTHER" id="PTHR43126:SF1">
    <property type="entry name" value="D-ALANYL-D-ALANINE DIPEPTIDASE"/>
    <property type="match status" value="1"/>
</dbReference>
<evidence type="ECO:0000256" key="8">
    <source>
        <dbReference type="ARBA" id="ARBA00023316"/>
    </source>
</evidence>
<feature type="binding site" evidence="9">
    <location>
        <position position="143"/>
    </location>
    <ligand>
        <name>Zn(2+)</name>
        <dbReference type="ChEBI" id="CHEBI:29105"/>
        <note>catalytic</note>
    </ligand>
</feature>
<keyword evidence="4 9" id="KW-0378">Hydrolase</keyword>
<dbReference type="Gene3D" id="3.30.1380.10">
    <property type="match status" value="1"/>
</dbReference>
<comment type="catalytic activity">
    <reaction evidence="1 9 10">
        <text>D-alanyl-D-alanine + H2O = 2 D-alanine</text>
        <dbReference type="Rhea" id="RHEA:20661"/>
        <dbReference type="ChEBI" id="CHEBI:15377"/>
        <dbReference type="ChEBI" id="CHEBI:57416"/>
        <dbReference type="ChEBI" id="CHEBI:57822"/>
        <dbReference type="EC" id="3.4.13.22"/>
    </reaction>
</comment>
<dbReference type="GO" id="GO:0160237">
    <property type="term" value="F:D-Ala-D-Ala dipeptidase activity"/>
    <property type="evidence" value="ECO:0007669"/>
    <property type="project" value="UniProtKB-EC"/>
</dbReference>
<dbReference type="SUPFAM" id="SSF55166">
    <property type="entry name" value="Hedgehog/DD-peptidase"/>
    <property type="match status" value="1"/>
</dbReference>
<keyword evidence="2 9" id="KW-0645">Protease</keyword>
<comment type="cofactor">
    <cofactor evidence="9">
        <name>Zn(2+)</name>
        <dbReference type="ChEBI" id="CHEBI:29105"/>
    </cofactor>
    <text evidence="9">Binds 1 zinc ion per subunit.</text>
</comment>
<dbReference type="GO" id="GO:0008270">
    <property type="term" value="F:zinc ion binding"/>
    <property type="evidence" value="ECO:0007669"/>
    <property type="project" value="UniProtKB-UniRule"/>
</dbReference>
<dbReference type="EC" id="3.4.13.22" evidence="9 10"/>
<evidence type="ECO:0000256" key="2">
    <source>
        <dbReference type="ARBA" id="ARBA00022670"/>
    </source>
</evidence>
<dbReference type="Proteomes" id="UP000218172">
    <property type="component" value="Unassembled WGS sequence"/>
</dbReference>
<dbReference type="CDD" id="cd14817">
    <property type="entry name" value="D-Ala-D-Ala_dipeptidase_VanX"/>
    <property type="match status" value="1"/>
</dbReference>
<feature type="binding site" evidence="9">
    <location>
        <position position="210"/>
    </location>
    <ligand>
        <name>Zn(2+)</name>
        <dbReference type="ChEBI" id="CHEBI:29105"/>
        <note>catalytic</note>
    </ligand>
</feature>
<evidence type="ECO:0000256" key="9">
    <source>
        <dbReference type="HAMAP-Rule" id="MF_01924"/>
    </source>
</evidence>
<evidence type="ECO:0000256" key="6">
    <source>
        <dbReference type="ARBA" id="ARBA00022997"/>
    </source>
</evidence>
<dbReference type="Pfam" id="PF01427">
    <property type="entry name" value="Peptidase_M15"/>
    <property type="match status" value="1"/>
</dbReference>
<comment type="caution">
    <text evidence="11">The sequence shown here is derived from an EMBL/GenBank/DDBJ whole genome shotgun (WGS) entry which is preliminary data.</text>
</comment>
<dbReference type="InterPro" id="IPR000755">
    <property type="entry name" value="A_A_dipeptidase"/>
</dbReference>
<evidence type="ECO:0000313" key="12">
    <source>
        <dbReference type="Proteomes" id="UP000218172"/>
    </source>
</evidence>
<comment type="similarity">
    <text evidence="9 10">Belongs to the peptidase M15D family.</text>
</comment>
<comment type="function">
    <text evidence="9 10">Catalyzes hydrolysis of the D-alanyl-D-alanine dipeptide.</text>
</comment>
<feature type="site" description="Transition state stabilizer" evidence="9">
    <location>
        <position position="91"/>
    </location>
</feature>
<dbReference type="GO" id="GO:0008237">
    <property type="term" value="F:metallopeptidase activity"/>
    <property type="evidence" value="ECO:0007669"/>
    <property type="project" value="UniProtKB-KW"/>
</dbReference>
<keyword evidence="3 9" id="KW-0479">Metal-binding</keyword>
<dbReference type="AlphaFoldDB" id="A0A2A4MGQ2"/>
<dbReference type="PANTHER" id="PTHR43126">
    <property type="entry name" value="D-ALANYL-D-ALANINE DIPEPTIDASE"/>
    <property type="match status" value="1"/>
</dbReference>
<proteinExistence type="inferred from homology"/>
<dbReference type="EMBL" id="NVQR01000134">
    <property type="protein sequence ID" value="PCH59103.1"/>
    <property type="molecule type" value="Genomic_DNA"/>
</dbReference>
<gene>
    <name evidence="9" type="primary">ddpX</name>
    <name evidence="11" type="ORF">COC19_07620</name>
</gene>
<feature type="binding site" evidence="9">
    <location>
        <position position="136"/>
    </location>
    <ligand>
        <name>Zn(2+)</name>
        <dbReference type="ChEBI" id="CHEBI:29105"/>
        <note>catalytic</note>
    </ligand>
</feature>
<organism evidence="11 12">
    <name type="scientific">SAR86 cluster bacterium</name>
    <dbReference type="NCBI Taxonomy" id="2030880"/>
    <lineage>
        <taxon>Bacteria</taxon>
        <taxon>Pseudomonadati</taxon>
        <taxon>Pseudomonadota</taxon>
        <taxon>Gammaproteobacteria</taxon>
        <taxon>SAR86 cluster</taxon>
    </lineage>
</organism>
<dbReference type="HAMAP" id="MF_01924">
    <property type="entry name" value="A_A_dipeptidase"/>
    <property type="match status" value="1"/>
</dbReference>
<evidence type="ECO:0000313" key="11">
    <source>
        <dbReference type="EMBL" id="PCH59103.1"/>
    </source>
</evidence>
<dbReference type="PIRSF" id="PIRSF026671">
    <property type="entry name" value="AA_dipeptidase"/>
    <property type="match status" value="1"/>
</dbReference>
<evidence type="ECO:0000256" key="3">
    <source>
        <dbReference type="ARBA" id="ARBA00022723"/>
    </source>
</evidence>
<accession>A0A2A4MGQ2</accession>
<keyword evidence="8 10" id="KW-0961">Cell wall biogenesis/degradation</keyword>
<evidence type="ECO:0000256" key="7">
    <source>
        <dbReference type="ARBA" id="ARBA00023049"/>
    </source>
</evidence>
<evidence type="ECO:0000256" key="4">
    <source>
        <dbReference type="ARBA" id="ARBA00022801"/>
    </source>
</evidence>
<evidence type="ECO:0000256" key="1">
    <source>
        <dbReference type="ARBA" id="ARBA00001362"/>
    </source>
</evidence>
<sequence length="228" mass="25420">MLGLSNCAAVAHDQLGSDVMLHSGFVDVAQLIPSLVVDLRYFGNDNFVGARVDGYEADRVYLAVEAAAALKRVQLGLSEYGLGLKVFDAYRPQQAVDHFVRWALDLDDTKMKAKYYPNVDKSDLFSEGYIAARSGHSRGSTVDVSLVSLSDAATSSNVEELNMGSGWDFFDTQSWPSDLTVTAAQRALRLLLRRVMMAEGFKPLAQEWWHFTLDNEAYPQSYFDFPIR</sequence>
<keyword evidence="7 9" id="KW-0482">Metalloprotease</keyword>
<evidence type="ECO:0000256" key="5">
    <source>
        <dbReference type="ARBA" id="ARBA00022833"/>
    </source>
</evidence>
<keyword evidence="5 9" id="KW-0862">Zinc</keyword>
<keyword evidence="6 9" id="KW-0224">Dipeptidase</keyword>
<feature type="active site" description="Proton donor/acceptor" evidence="9">
    <location>
        <position position="207"/>
    </location>
</feature>
<dbReference type="GO" id="GO:0071555">
    <property type="term" value="P:cell wall organization"/>
    <property type="evidence" value="ECO:0007669"/>
    <property type="project" value="UniProtKB-KW"/>
</dbReference>
<name>A0A2A4MGQ2_9GAMM</name>
<dbReference type="GO" id="GO:0006508">
    <property type="term" value="P:proteolysis"/>
    <property type="evidence" value="ECO:0007669"/>
    <property type="project" value="UniProtKB-KW"/>
</dbReference>
<protein>
    <recommendedName>
        <fullName evidence="9 10">D-alanyl-D-alanine dipeptidase</fullName>
        <shortName evidence="9 10">D-Ala-D-Ala dipeptidase</shortName>
        <ecNumber evidence="9 10">3.4.13.22</ecNumber>
    </recommendedName>
</protein>
<evidence type="ECO:0000256" key="10">
    <source>
        <dbReference type="PIRNR" id="PIRNR026671"/>
    </source>
</evidence>
<dbReference type="InterPro" id="IPR009045">
    <property type="entry name" value="Zn_M74/Hedgehog-like"/>
</dbReference>